<dbReference type="PANTHER" id="PTHR47628:SF1">
    <property type="entry name" value="ALIPHATIC AMIDASE EXPRESSION-REGULATING PROTEIN"/>
    <property type="match status" value="1"/>
</dbReference>
<feature type="domain" description="Leucine-binding protein" evidence="3">
    <location>
        <begin position="22"/>
        <end position="311"/>
    </location>
</feature>
<keyword evidence="2" id="KW-0732">Signal</keyword>
<sequence length="346" mass="35630">MPDSPLIVDYLDSLVLGPSGEFRVALALPRSGALGLARPAALAASLLAAEEINDAGGVRGRRLTVTLVDAGQSPAGSARELGRLVDAGSVDAVVGFHTSDVHRALEPVASGRVPYVFAAPHEGGSRLPGVGLIGPDPRRQLAAPVRSLVDAGLRSWALVGNDYIWPQAVHRMATRLVREAGGVVRGSTLVPLGEVDGERLVDWLGGIRVDVVLLSLVGRDLAHFNRAFAGSRLLGKVVRVSGSLDEVGLLEVGGDGSGELYAAMDWYVGDSADGFAARYAARWGAAAPQLGVYARGCYDALHSVSSAARAGGLSAIRPGAGLPPLPARPSRLACADGLDLVPVASV</sequence>
<dbReference type="AlphaFoldDB" id="A0A6I3IWC2"/>
<dbReference type="Gene3D" id="3.40.50.2300">
    <property type="match status" value="2"/>
</dbReference>
<dbReference type="EMBL" id="WLVL01000017">
    <property type="protein sequence ID" value="MTB71166.1"/>
    <property type="molecule type" value="Genomic_DNA"/>
</dbReference>
<proteinExistence type="inferred from homology"/>
<organism evidence="4 5">
    <name type="scientific">Arsenicicoccus cauae</name>
    <dbReference type="NCBI Taxonomy" id="2663847"/>
    <lineage>
        <taxon>Bacteria</taxon>
        <taxon>Bacillati</taxon>
        <taxon>Actinomycetota</taxon>
        <taxon>Actinomycetes</taxon>
        <taxon>Micrococcales</taxon>
        <taxon>Intrasporangiaceae</taxon>
        <taxon>Arsenicicoccus</taxon>
    </lineage>
</organism>
<dbReference type="Proteomes" id="UP000431092">
    <property type="component" value="Unassembled WGS sequence"/>
</dbReference>
<comment type="caution">
    <text evidence="4">The sequence shown here is derived from an EMBL/GenBank/DDBJ whole genome shotgun (WGS) entry which is preliminary data.</text>
</comment>
<name>A0A6I3IWC2_9MICO</name>
<evidence type="ECO:0000259" key="3">
    <source>
        <dbReference type="Pfam" id="PF13458"/>
    </source>
</evidence>
<evidence type="ECO:0000313" key="5">
    <source>
        <dbReference type="Proteomes" id="UP000431092"/>
    </source>
</evidence>
<accession>A0A6I3IWC2</accession>
<gene>
    <name evidence="4" type="ORF">GGG17_04090</name>
</gene>
<comment type="similarity">
    <text evidence="1">Belongs to the leucine-binding protein family.</text>
</comment>
<reference evidence="4 5" key="1">
    <citation type="submission" date="2019-11" db="EMBL/GenBank/DDBJ databases">
        <title>Whole genome sequencing identifies a novel species of the genus Arsenicicoccus isolated from human blood.</title>
        <authorList>
            <person name="Jeong J.H."/>
            <person name="Kweon O.J."/>
            <person name="Kim H.R."/>
            <person name="Kim T.-H."/>
            <person name="Ha S.-M."/>
            <person name="Lee M.-K."/>
        </authorList>
    </citation>
    <scope>NUCLEOTIDE SEQUENCE [LARGE SCALE GENOMIC DNA]</scope>
    <source>
        <strain evidence="4 5">MKL-02</strain>
    </source>
</reference>
<protein>
    <submittedName>
        <fullName evidence="4">ABC transporter substrate-binding protein</fullName>
    </submittedName>
</protein>
<keyword evidence="5" id="KW-1185">Reference proteome</keyword>
<dbReference type="RefSeq" id="WP_154592498.1">
    <property type="nucleotide sequence ID" value="NZ_WLVL01000017.1"/>
</dbReference>
<evidence type="ECO:0000313" key="4">
    <source>
        <dbReference type="EMBL" id="MTB71166.1"/>
    </source>
</evidence>
<dbReference type="InterPro" id="IPR028082">
    <property type="entry name" value="Peripla_BP_I"/>
</dbReference>
<dbReference type="Pfam" id="PF13458">
    <property type="entry name" value="Peripla_BP_6"/>
    <property type="match status" value="1"/>
</dbReference>
<evidence type="ECO:0000256" key="1">
    <source>
        <dbReference type="ARBA" id="ARBA00010062"/>
    </source>
</evidence>
<dbReference type="PANTHER" id="PTHR47628">
    <property type="match status" value="1"/>
</dbReference>
<dbReference type="InterPro" id="IPR028081">
    <property type="entry name" value="Leu-bd"/>
</dbReference>
<dbReference type="SUPFAM" id="SSF53822">
    <property type="entry name" value="Periplasmic binding protein-like I"/>
    <property type="match status" value="1"/>
</dbReference>
<evidence type="ECO:0000256" key="2">
    <source>
        <dbReference type="ARBA" id="ARBA00022729"/>
    </source>
</evidence>